<dbReference type="RefSeq" id="WP_054522615.1">
    <property type="nucleotide sequence ID" value="NZ_LGKO01000006.1"/>
</dbReference>
<dbReference type="OrthoDB" id="146545at2"/>
<reference evidence="1 2" key="1">
    <citation type="submission" date="2015-07" db="EMBL/GenBank/DDBJ databases">
        <title>Whole genome sequence of Thermanaerothrix daxensis DSM 23592.</title>
        <authorList>
            <person name="Hemp J."/>
            <person name="Ward L.M."/>
            <person name="Pace L.A."/>
            <person name="Fischer W.W."/>
        </authorList>
    </citation>
    <scope>NUCLEOTIDE SEQUENCE [LARGE SCALE GENOMIC DNA]</scope>
    <source>
        <strain evidence="1 2">GNS-1</strain>
    </source>
</reference>
<protein>
    <submittedName>
        <fullName evidence="1">Uncharacterized protein</fullName>
    </submittedName>
</protein>
<evidence type="ECO:0000313" key="2">
    <source>
        <dbReference type="Proteomes" id="UP000050544"/>
    </source>
</evidence>
<keyword evidence="2" id="KW-1185">Reference proteome</keyword>
<proteinExistence type="predicted"/>
<sequence>MDISAEPYLIGSGRLPTLPLQRYLPRLPEDSLGHWLRAHVPPGAWVLDPLGLHPQVSLEAARAGYRVLVACNHPLMAFILQVLAQAPPLAAFQAALAHLLTSRRGDQRLEVYLSALYQTPCPRCKATIPARGFLWQRGAAQPYARLLHCPHCGEQGEHTLAPEDGQLLAQIGHAALHRARALARIATEATGEARAAAEALLRFYPPRALTVLFTLLNRIEGPGVTPEHKSLLTALLISLCDRATTLWPWPETSLRPRALQTPPTFIEHNLMLELEHSPAAWTAGTTPLPLTHWPDLPPESGGICLFRGRMRALAAQPHLPPVRAVLVVITRPSPAFWSLSTLWSGWLWGEEVARPLYPLLNPRTQSWHWLAGALQNALQPAHRCADPAARLWFFGDELTPATALAGLLGPHASGWGLVGLAFDPDAPAVQSTWQARLPAPKENSENPKTVLQQAVRRTLADFGEPADYLPLYLAGLLALLRAGLLPAHLGDLTPGYAARLQAMLDEVLADTGLVTRLHARAEGESGPRWWLAETPWQGTPLADRVEKAVLSLLLNQPEVTREDLAQALRRAFPGWVTPRQALVQAILTSYAQPLEADPNRWQLRPQEQPAQRRRDLNAVTQALRRLAERLGYRVEGETPLLWVHPTSAEVSYAFYGLASAMVTRFLQAPHPTARHHVLVLPGSRAGLLAYKMQRDPRLATALQRGWHVLKFRHLHHVAGQADLSHDLWEALLDSDPPLWRETAQMSMF</sequence>
<comment type="caution">
    <text evidence="1">The sequence shown here is derived from an EMBL/GenBank/DDBJ whole genome shotgun (WGS) entry which is preliminary data.</text>
</comment>
<accession>A0A0P6XZT0</accession>
<dbReference type="EMBL" id="LGKO01000006">
    <property type="protein sequence ID" value="KPL82085.1"/>
    <property type="molecule type" value="Genomic_DNA"/>
</dbReference>
<gene>
    <name evidence="1" type="ORF">SE15_13360</name>
</gene>
<dbReference type="AlphaFoldDB" id="A0A0P6XZT0"/>
<name>A0A0P6XZT0_9CHLR</name>
<organism evidence="1 2">
    <name type="scientific">Thermanaerothrix daxensis</name>
    <dbReference type="NCBI Taxonomy" id="869279"/>
    <lineage>
        <taxon>Bacteria</taxon>
        <taxon>Bacillati</taxon>
        <taxon>Chloroflexota</taxon>
        <taxon>Anaerolineae</taxon>
        <taxon>Anaerolineales</taxon>
        <taxon>Anaerolineaceae</taxon>
        <taxon>Thermanaerothrix</taxon>
    </lineage>
</organism>
<evidence type="ECO:0000313" key="1">
    <source>
        <dbReference type="EMBL" id="KPL82085.1"/>
    </source>
</evidence>
<dbReference type="Proteomes" id="UP000050544">
    <property type="component" value="Unassembled WGS sequence"/>
</dbReference>